<evidence type="ECO:0000256" key="1">
    <source>
        <dbReference type="SAM" id="Phobius"/>
    </source>
</evidence>
<dbReference type="SMR" id="A0A067DEW0"/>
<keyword evidence="1" id="KW-0812">Transmembrane</keyword>
<evidence type="ECO:0000313" key="3">
    <source>
        <dbReference type="Proteomes" id="UP000027120"/>
    </source>
</evidence>
<organism evidence="2 3">
    <name type="scientific">Citrus sinensis</name>
    <name type="common">Sweet orange</name>
    <name type="synonym">Citrus aurantium var. sinensis</name>
    <dbReference type="NCBI Taxonomy" id="2711"/>
    <lineage>
        <taxon>Eukaryota</taxon>
        <taxon>Viridiplantae</taxon>
        <taxon>Streptophyta</taxon>
        <taxon>Embryophyta</taxon>
        <taxon>Tracheophyta</taxon>
        <taxon>Spermatophyta</taxon>
        <taxon>Magnoliopsida</taxon>
        <taxon>eudicotyledons</taxon>
        <taxon>Gunneridae</taxon>
        <taxon>Pentapetalae</taxon>
        <taxon>rosids</taxon>
        <taxon>malvids</taxon>
        <taxon>Sapindales</taxon>
        <taxon>Rutaceae</taxon>
        <taxon>Aurantioideae</taxon>
        <taxon>Citrus</taxon>
    </lineage>
</organism>
<keyword evidence="3" id="KW-1185">Reference proteome</keyword>
<gene>
    <name evidence="2" type="ORF">CISIN_1g043123mg</name>
</gene>
<name>A0A067DEW0_CITSI</name>
<feature type="transmembrane region" description="Helical" evidence="1">
    <location>
        <begin position="40"/>
        <end position="64"/>
    </location>
</feature>
<dbReference type="PROSITE" id="PS51257">
    <property type="entry name" value="PROKAR_LIPOPROTEIN"/>
    <property type="match status" value="1"/>
</dbReference>
<reference evidence="2 3" key="1">
    <citation type="submission" date="2014-04" db="EMBL/GenBank/DDBJ databases">
        <authorList>
            <consortium name="International Citrus Genome Consortium"/>
            <person name="Gmitter F."/>
            <person name="Chen C."/>
            <person name="Farmerie W."/>
            <person name="Harkins T."/>
            <person name="Desany B."/>
            <person name="Mohiuddin M."/>
            <person name="Kodira C."/>
            <person name="Borodovsky M."/>
            <person name="Lomsadze A."/>
            <person name="Burns P."/>
            <person name="Jenkins J."/>
            <person name="Prochnik S."/>
            <person name="Shu S."/>
            <person name="Chapman J."/>
            <person name="Pitluck S."/>
            <person name="Schmutz J."/>
            <person name="Rokhsar D."/>
        </authorList>
    </citation>
    <scope>NUCLEOTIDE SEQUENCE</scope>
</reference>
<dbReference type="AlphaFoldDB" id="A0A067DEW0"/>
<proteinExistence type="predicted"/>
<keyword evidence="1" id="KW-1133">Transmembrane helix</keyword>
<dbReference type="Proteomes" id="UP000027120">
    <property type="component" value="Unassembled WGS sequence"/>
</dbReference>
<dbReference type="EMBL" id="KK785614">
    <property type="protein sequence ID" value="KDO41524.1"/>
    <property type="molecule type" value="Genomic_DNA"/>
</dbReference>
<evidence type="ECO:0000313" key="2">
    <source>
        <dbReference type="EMBL" id="KDO41524.1"/>
    </source>
</evidence>
<sequence length="75" mass="9139">MLRLHFYGHYLVISFLSCPIWISVTWPVAICCWCCFLNQWLIWTCLTSFVWTLSFVFFFVYACLRNEMEHVILIY</sequence>
<accession>A0A067DEW0</accession>
<feature type="transmembrane region" description="Helical" evidence="1">
    <location>
        <begin position="7"/>
        <end position="28"/>
    </location>
</feature>
<protein>
    <submittedName>
        <fullName evidence="2">Uncharacterized protein</fullName>
    </submittedName>
</protein>
<keyword evidence="1" id="KW-0472">Membrane</keyword>